<accession>A0A836FMP7</accession>
<dbReference type="PROSITE" id="PS00149">
    <property type="entry name" value="SULFATASE_2"/>
    <property type="match status" value="1"/>
</dbReference>
<protein>
    <submittedName>
        <fullName evidence="8">ARSJ Arylsulfatase</fullName>
    </submittedName>
</protein>
<dbReference type="InterPro" id="IPR000917">
    <property type="entry name" value="Sulfatase_N"/>
</dbReference>
<dbReference type="PROSITE" id="PS00523">
    <property type="entry name" value="SULFATASE_1"/>
    <property type="match status" value="1"/>
</dbReference>
<dbReference type="GO" id="GO:0008484">
    <property type="term" value="F:sulfuric ester hydrolase activity"/>
    <property type="evidence" value="ECO:0007669"/>
    <property type="project" value="InterPro"/>
</dbReference>
<feature type="domain" description="Sulfatase N-terminal" evidence="7">
    <location>
        <begin position="13"/>
        <end position="206"/>
    </location>
</feature>
<dbReference type="Pfam" id="PF00884">
    <property type="entry name" value="Sulfatase"/>
    <property type="match status" value="1"/>
</dbReference>
<keyword evidence="6" id="KW-0325">Glycoprotein</keyword>
<dbReference type="InterPro" id="IPR047115">
    <property type="entry name" value="ARSB"/>
</dbReference>
<dbReference type="EMBL" id="JAANIB010007008">
    <property type="protein sequence ID" value="KAG5327902.1"/>
    <property type="molecule type" value="Genomic_DNA"/>
</dbReference>
<dbReference type="Gene3D" id="3.40.720.10">
    <property type="entry name" value="Alkaline Phosphatase, subunit A"/>
    <property type="match status" value="1"/>
</dbReference>
<name>A0A836FMP7_9HYME</name>
<keyword evidence="5" id="KW-0106">Calcium</keyword>
<dbReference type="Proteomes" id="UP000670152">
    <property type="component" value="Unassembled WGS sequence"/>
</dbReference>
<dbReference type="PANTHER" id="PTHR10342">
    <property type="entry name" value="ARYLSULFATASE"/>
    <property type="match status" value="1"/>
</dbReference>
<evidence type="ECO:0000259" key="7">
    <source>
        <dbReference type="Pfam" id="PF00884"/>
    </source>
</evidence>
<dbReference type="AlphaFoldDB" id="A0A836FMP7"/>
<dbReference type="InterPro" id="IPR024607">
    <property type="entry name" value="Sulfatase_CS"/>
</dbReference>
<comment type="cofactor">
    <cofactor evidence="1">
        <name>Ca(2+)</name>
        <dbReference type="ChEBI" id="CHEBI:29108"/>
    </cofactor>
</comment>
<dbReference type="Gene3D" id="3.30.1120.10">
    <property type="match status" value="1"/>
</dbReference>
<sequence length="461" mass="52070">MLQLHLNLASFHQGWNDVGFHGSGQIPTPNIDALAYSGLLLNRYYVTPICTPSRSALMTGKYPIHTGMQHGVLKGAEPRGLPLHEKLLPEYLRELGYNTHIVGKWHLGFYKKEYTPTYRGFDTHIGFWTGHHDYFDHTAVENPYWGLDIRRGMQPAWDLHGQYSTDIFTKEAVRLIDNHNSSRPMFLYLAHAAVHSGNPYNPLPAPDEEVAKFNNIFDYNRKRFAGGVRGTGLIWSPRLVRPGRVSRQMLHITDWLPTLITAAGGDLSNLTVDGMDLWNALSEDTESPRANVLHNIDDIYGVSAIMVGDWKLIRGSTYKGAWDEWYGPSGREWVYDVDGVINSTTAHAIASVGLGITTDVVWMLRENALIKCPPRNDSLPICKPLEEACLFNIYQDPCEDNNLVKQFPTIVKKLQDELKKFNSSALLPGNLPWDSKGDPNLWDHTWNNFGDYINVMVNAAI</sequence>
<evidence type="ECO:0000313" key="9">
    <source>
        <dbReference type="Proteomes" id="UP000670152"/>
    </source>
</evidence>
<evidence type="ECO:0000256" key="2">
    <source>
        <dbReference type="ARBA" id="ARBA00008779"/>
    </source>
</evidence>
<gene>
    <name evidence="8" type="primary">Arsj</name>
    <name evidence="8" type="ORF">G6Z77_0005759</name>
</gene>
<dbReference type="InterPro" id="IPR017850">
    <property type="entry name" value="Alkaline_phosphatase_core_sf"/>
</dbReference>
<comment type="caution">
    <text evidence="8">The sequence shown here is derived from an EMBL/GenBank/DDBJ whole genome shotgun (WGS) entry which is preliminary data.</text>
</comment>
<evidence type="ECO:0000256" key="6">
    <source>
        <dbReference type="ARBA" id="ARBA00023180"/>
    </source>
</evidence>
<organism evidence="8 9">
    <name type="scientific">Acromyrmex heyeri</name>
    <dbReference type="NCBI Taxonomy" id="230685"/>
    <lineage>
        <taxon>Eukaryota</taxon>
        <taxon>Metazoa</taxon>
        <taxon>Ecdysozoa</taxon>
        <taxon>Arthropoda</taxon>
        <taxon>Hexapoda</taxon>
        <taxon>Insecta</taxon>
        <taxon>Pterygota</taxon>
        <taxon>Neoptera</taxon>
        <taxon>Endopterygota</taxon>
        <taxon>Hymenoptera</taxon>
        <taxon>Apocrita</taxon>
        <taxon>Aculeata</taxon>
        <taxon>Formicoidea</taxon>
        <taxon>Formicidae</taxon>
        <taxon>Myrmicinae</taxon>
        <taxon>Acromyrmex</taxon>
    </lineage>
</organism>
<comment type="similarity">
    <text evidence="2">Belongs to the sulfatase family.</text>
</comment>
<dbReference type="PANTHER" id="PTHR10342:SF273">
    <property type="entry name" value="RE14504P"/>
    <property type="match status" value="1"/>
</dbReference>
<dbReference type="GO" id="GO:0046872">
    <property type="term" value="F:metal ion binding"/>
    <property type="evidence" value="ECO:0007669"/>
    <property type="project" value="UniProtKB-KW"/>
</dbReference>
<keyword evidence="3" id="KW-0479">Metal-binding</keyword>
<dbReference type="SUPFAM" id="SSF53649">
    <property type="entry name" value="Alkaline phosphatase-like"/>
    <property type="match status" value="1"/>
</dbReference>
<feature type="non-terminal residue" evidence="8">
    <location>
        <position position="1"/>
    </location>
</feature>
<dbReference type="CDD" id="cd16029">
    <property type="entry name" value="4-S"/>
    <property type="match status" value="1"/>
</dbReference>
<evidence type="ECO:0000256" key="1">
    <source>
        <dbReference type="ARBA" id="ARBA00001913"/>
    </source>
</evidence>
<keyword evidence="4" id="KW-0378">Hydrolase</keyword>
<evidence type="ECO:0000256" key="3">
    <source>
        <dbReference type="ARBA" id="ARBA00022723"/>
    </source>
</evidence>
<dbReference type="OrthoDB" id="103349at2759"/>
<evidence type="ECO:0000256" key="5">
    <source>
        <dbReference type="ARBA" id="ARBA00022837"/>
    </source>
</evidence>
<feature type="non-terminal residue" evidence="8">
    <location>
        <position position="461"/>
    </location>
</feature>
<evidence type="ECO:0000256" key="4">
    <source>
        <dbReference type="ARBA" id="ARBA00022801"/>
    </source>
</evidence>
<proteinExistence type="inferred from homology"/>
<reference evidence="8 9" key="1">
    <citation type="submission" date="2020-02" db="EMBL/GenBank/DDBJ databases">
        <title>Relaxed selection underlies rapid genomic changes in the transitions from sociality to social parasitism in ants.</title>
        <authorList>
            <person name="Bi X."/>
        </authorList>
    </citation>
    <scope>NUCLEOTIDE SEQUENCE [LARGE SCALE GENOMIC DNA]</scope>
    <source>
        <strain evidence="8">BGI-DK2014b</strain>
        <tissue evidence="8">Whole body</tissue>
    </source>
</reference>
<keyword evidence="9" id="KW-1185">Reference proteome</keyword>
<evidence type="ECO:0000313" key="8">
    <source>
        <dbReference type="EMBL" id="KAG5327902.1"/>
    </source>
</evidence>